<evidence type="ECO:0000256" key="1">
    <source>
        <dbReference type="ARBA" id="ARBA00004225"/>
    </source>
</evidence>
<reference evidence="12" key="2">
    <citation type="journal article" date="2022" name="Proc. Natl. Acad. Sci. U.S.A.">
        <title>Diploid-dominant life cycles characterize the early evolution of Fungi.</title>
        <authorList>
            <person name="Amses K.R."/>
            <person name="Simmons D.R."/>
            <person name="Longcore J.E."/>
            <person name="Mondo S.J."/>
            <person name="Seto K."/>
            <person name="Jeronimo G.H."/>
            <person name="Bonds A.E."/>
            <person name="Quandt C.A."/>
            <person name="Davis W.J."/>
            <person name="Chang Y."/>
            <person name="Federici B.A."/>
            <person name="Kuo A."/>
            <person name="LaButti K."/>
            <person name="Pangilinan J."/>
            <person name="Andreopoulos W."/>
            <person name="Tritt A."/>
            <person name="Riley R."/>
            <person name="Hundley H."/>
            <person name="Johnson J."/>
            <person name="Lipzen A."/>
            <person name="Barry K."/>
            <person name="Lang B.F."/>
            <person name="Cuomo C.A."/>
            <person name="Buchler N.E."/>
            <person name="Grigoriev I.V."/>
            <person name="Spatafora J.W."/>
            <person name="Stajich J.E."/>
            <person name="James T.Y."/>
        </authorList>
    </citation>
    <scope>NUCLEOTIDE SEQUENCE</scope>
    <source>
        <strain evidence="12">AG</strain>
    </source>
</reference>
<dbReference type="AlphaFoldDB" id="A0AAD5EB32"/>
<feature type="region of interest" description="Disordered" evidence="11">
    <location>
        <begin position="1"/>
        <end position="42"/>
    </location>
</feature>
<feature type="compositionally biased region" description="Polar residues" evidence="11">
    <location>
        <begin position="21"/>
        <end position="39"/>
    </location>
</feature>
<dbReference type="GO" id="GO:0031966">
    <property type="term" value="C:mitochondrial membrane"/>
    <property type="evidence" value="ECO:0007669"/>
    <property type="project" value="UniProtKB-SubCell"/>
</dbReference>
<feature type="repeat" description="Solcar" evidence="9">
    <location>
        <begin position="249"/>
        <end position="330"/>
    </location>
</feature>
<evidence type="ECO:0000256" key="3">
    <source>
        <dbReference type="ARBA" id="ARBA00022448"/>
    </source>
</evidence>
<evidence type="ECO:0000256" key="9">
    <source>
        <dbReference type="PROSITE-ProRule" id="PRU00282"/>
    </source>
</evidence>
<feature type="repeat" description="Solcar" evidence="9">
    <location>
        <begin position="338"/>
        <end position="426"/>
    </location>
</feature>
<reference evidence="12" key="1">
    <citation type="submission" date="2021-06" db="EMBL/GenBank/DDBJ databases">
        <authorList>
            <consortium name="DOE Joint Genome Institute"/>
            <person name="Mondo S.J."/>
            <person name="Amses K.R."/>
            <person name="Simmons D.R."/>
            <person name="Longcore J.E."/>
            <person name="Seto K."/>
            <person name="Alves G.H."/>
            <person name="Bonds A.E."/>
            <person name="Quandt C.A."/>
            <person name="Davis W.J."/>
            <person name="Chang Y."/>
            <person name="Letcher P.M."/>
            <person name="Powell M.J."/>
            <person name="Kuo A."/>
            <person name="Labutti K."/>
            <person name="Pangilinan J."/>
            <person name="Andreopoulos W."/>
            <person name="Tritt A."/>
            <person name="Riley R."/>
            <person name="Hundley H."/>
            <person name="Johnson J."/>
            <person name="Lipzen A."/>
            <person name="Barry K."/>
            <person name="Berbee M.L."/>
            <person name="Buchler N.E."/>
            <person name="Grigoriev I.V."/>
            <person name="Spatafora J.W."/>
            <person name="Stajich J.E."/>
            <person name="James T.Y."/>
        </authorList>
    </citation>
    <scope>NUCLEOTIDE SEQUENCE</scope>
    <source>
        <strain evidence="12">AG</strain>
    </source>
</reference>
<keyword evidence="5" id="KW-0677">Repeat</keyword>
<dbReference type="InterPro" id="IPR018108">
    <property type="entry name" value="MCP_transmembrane"/>
</dbReference>
<dbReference type="GO" id="GO:0022857">
    <property type="term" value="F:transmembrane transporter activity"/>
    <property type="evidence" value="ECO:0007669"/>
    <property type="project" value="TreeGrafter"/>
</dbReference>
<organism evidence="12 13">
    <name type="scientific">Umbelopsis ramanniana AG</name>
    <dbReference type="NCBI Taxonomy" id="1314678"/>
    <lineage>
        <taxon>Eukaryota</taxon>
        <taxon>Fungi</taxon>
        <taxon>Fungi incertae sedis</taxon>
        <taxon>Mucoromycota</taxon>
        <taxon>Mucoromycotina</taxon>
        <taxon>Umbelopsidomycetes</taxon>
        <taxon>Umbelopsidales</taxon>
        <taxon>Umbelopsidaceae</taxon>
        <taxon>Umbelopsis</taxon>
    </lineage>
</organism>
<keyword evidence="3 10" id="KW-0813">Transport</keyword>
<comment type="subcellular location">
    <subcellularLocation>
        <location evidence="1">Mitochondrion membrane</location>
        <topology evidence="1">Multi-pass membrane protein</topology>
    </subcellularLocation>
</comment>
<evidence type="ECO:0000256" key="11">
    <source>
        <dbReference type="SAM" id="MobiDB-lite"/>
    </source>
</evidence>
<comment type="caution">
    <text evidence="12">The sequence shown here is derived from an EMBL/GenBank/DDBJ whole genome shotgun (WGS) entry which is preliminary data.</text>
</comment>
<dbReference type="PANTHER" id="PTHR45624:SF9">
    <property type="entry name" value="CARRIER PROTEIN, PUTATIVE (AFU_ORTHOLOGUE AFUA_4G06390)-RELATED"/>
    <property type="match status" value="1"/>
</dbReference>
<evidence type="ECO:0000256" key="2">
    <source>
        <dbReference type="ARBA" id="ARBA00006375"/>
    </source>
</evidence>
<proteinExistence type="inferred from homology"/>
<evidence type="ECO:0000256" key="4">
    <source>
        <dbReference type="ARBA" id="ARBA00022692"/>
    </source>
</evidence>
<dbReference type="Proteomes" id="UP001206595">
    <property type="component" value="Unassembled WGS sequence"/>
</dbReference>
<evidence type="ECO:0000256" key="10">
    <source>
        <dbReference type="RuleBase" id="RU000488"/>
    </source>
</evidence>
<evidence type="ECO:0000256" key="6">
    <source>
        <dbReference type="ARBA" id="ARBA00022989"/>
    </source>
</evidence>
<keyword evidence="8 9" id="KW-0472">Membrane</keyword>
<evidence type="ECO:0008006" key="14">
    <source>
        <dbReference type="Google" id="ProtNLM"/>
    </source>
</evidence>
<keyword evidence="13" id="KW-1185">Reference proteome</keyword>
<gene>
    <name evidence="12" type="ORF">K450DRAFT_208414</name>
</gene>
<dbReference type="InterPro" id="IPR050567">
    <property type="entry name" value="Mitochondrial_Carrier"/>
</dbReference>
<dbReference type="Gene3D" id="1.50.40.10">
    <property type="entry name" value="Mitochondrial carrier domain"/>
    <property type="match status" value="2"/>
</dbReference>
<evidence type="ECO:0000256" key="8">
    <source>
        <dbReference type="ARBA" id="ARBA00023136"/>
    </source>
</evidence>
<keyword evidence="7" id="KW-0496">Mitochondrion</keyword>
<dbReference type="SUPFAM" id="SSF103506">
    <property type="entry name" value="Mitochondrial carrier"/>
    <property type="match status" value="1"/>
</dbReference>
<keyword evidence="6" id="KW-1133">Transmembrane helix</keyword>
<feature type="compositionally biased region" description="Basic and acidic residues" evidence="11">
    <location>
        <begin position="1"/>
        <end position="13"/>
    </location>
</feature>
<name>A0AAD5EB32_UMBRA</name>
<keyword evidence="4 9" id="KW-0812">Transmembrane</keyword>
<dbReference type="PROSITE" id="PS50920">
    <property type="entry name" value="SOLCAR"/>
    <property type="match status" value="3"/>
</dbReference>
<dbReference type="InterPro" id="IPR023395">
    <property type="entry name" value="MCP_dom_sf"/>
</dbReference>
<accession>A0AAD5EB32</accession>
<evidence type="ECO:0000256" key="5">
    <source>
        <dbReference type="ARBA" id="ARBA00022737"/>
    </source>
</evidence>
<dbReference type="RefSeq" id="XP_051445697.1">
    <property type="nucleotide sequence ID" value="XM_051584765.1"/>
</dbReference>
<comment type="similarity">
    <text evidence="2 10">Belongs to the mitochondrial carrier (TC 2.A.29) family.</text>
</comment>
<evidence type="ECO:0000313" key="12">
    <source>
        <dbReference type="EMBL" id="KAI8580693.1"/>
    </source>
</evidence>
<dbReference type="PANTHER" id="PTHR45624">
    <property type="entry name" value="MITOCHONDRIAL BASIC AMINO ACIDS TRANSPORTER-RELATED"/>
    <property type="match status" value="1"/>
</dbReference>
<dbReference type="Pfam" id="PF00153">
    <property type="entry name" value="Mito_carr"/>
    <property type="match status" value="3"/>
</dbReference>
<protein>
    <recommendedName>
        <fullName evidence="14">Mitochondrial carrier</fullName>
    </recommendedName>
</protein>
<evidence type="ECO:0000313" key="13">
    <source>
        <dbReference type="Proteomes" id="UP001206595"/>
    </source>
</evidence>
<evidence type="ECO:0000256" key="7">
    <source>
        <dbReference type="ARBA" id="ARBA00023128"/>
    </source>
</evidence>
<dbReference type="EMBL" id="MU620910">
    <property type="protein sequence ID" value="KAI8580693.1"/>
    <property type="molecule type" value="Genomic_DNA"/>
</dbReference>
<feature type="repeat" description="Solcar" evidence="9">
    <location>
        <begin position="53"/>
        <end position="135"/>
    </location>
</feature>
<sequence>MSKDVPESSKDSESISPLGESKSQPPSTEDTQSTNSNSIPHIHPYRDIATELLWVNRTVVAASSAAVVGVAAGFPFDSIKTRMQTHHYDSMLQCIKSTYHEEGMRGYFRGIIPPLITVSIIKSVSFSVYEGTKSFLRERYQFFNRDSLLSVAAVSTLGGATSGSFIATFSCPLELVKIQQQLQHLLLTSSMATGGTIVRGSNGANGQKVGIQRTDLAHKVGAGIPITTQATRSSSSPLRPPKLPNIALPSTTSEKLANSVYGKVTPIVEDIPKQTTRPANGPSTSSWRSAREIVRLKGVKGLWSGYSLHLFRDTIGTAVYFGTYESTKRILSSPSSPPGPLTHFMAGGTCGILCWIVVFPIDLIKSVMQKDIMAPKPTYDTIRECVSDIKARQGYRGFYRGMSVTLMRAFPIHSLNFLVYEQVLQFARKTAGH</sequence>
<dbReference type="GeneID" id="75910115"/>